<evidence type="ECO:0000313" key="6">
    <source>
        <dbReference type="EMBL" id="CAI4015217.1"/>
    </source>
</evidence>
<dbReference type="EMBL" id="CAMXCT020006520">
    <property type="protein sequence ID" value="CAL1168592.1"/>
    <property type="molecule type" value="Genomic_DNA"/>
</dbReference>
<dbReference type="GO" id="GO:0006417">
    <property type="term" value="P:regulation of translation"/>
    <property type="evidence" value="ECO:0007669"/>
    <property type="project" value="TreeGrafter"/>
</dbReference>
<evidence type="ECO:0000256" key="3">
    <source>
        <dbReference type="PROSITE-ProRule" id="PRU00176"/>
    </source>
</evidence>
<keyword evidence="1" id="KW-0677">Repeat</keyword>
<dbReference type="InterPro" id="IPR000504">
    <property type="entry name" value="RRM_dom"/>
</dbReference>
<dbReference type="PANTHER" id="PTHR48032">
    <property type="entry name" value="RNA-BINDING PROTEIN MUSASHI HOMOLOG RBP6"/>
    <property type="match status" value="1"/>
</dbReference>
<dbReference type="OrthoDB" id="1875751at2759"/>
<reference evidence="6" key="1">
    <citation type="submission" date="2022-10" db="EMBL/GenBank/DDBJ databases">
        <authorList>
            <person name="Chen Y."/>
            <person name="Dougan E. K."/>
            <person name="Chan C."/>
            <person name="Rhodes N."/>
            <person name="Thang M."/>
        </authorList>
    </citation>
    <scope>NUCLEOTIDE SEQUENCE</scope>
</reference>
<feature type="domain" description="RRM" evidence="5">
    <location>
        <begin position="13"/>
        <end position="87"/>
    </location>
</feature>
<feature type="compositionally biased region" description="Polar residues" evidence="4">
    <location>
        <begin position="196"/>
        <end position="211"/>
    </location>
</feature>
<feature type="domain" description="RRM" evidence="5">
    <location>
        <begin position="97"/>
        <end position="179"/>
    </location>
</feature>
<dbReference type="SUPFAM" id="SSF54928">
    <property type="entry name" value="RNA-binding domain, RBD"/>
    <property type="match status" value="2"/>
</dbReference>
<dbReference type="AlphaFoldDB" id="A0A9P1DRA5"/>
<evidence type="ECO:0000313" key="8">
    <source>
        <dbReference type="Proteomes" id="UP001152797"/>
    </source>
</evidence>
<dbReference type="PROSITE" id="PS50102">
    <property type="entry name" value="RRM"/>
    <property type="match status" value="2"/>
</dbReference>
<evidence type="ECO:0000259" key="5">
    <source>
        <dbReference type="PROSITE" id="PS50102"/>
    </source>
</evidence>
<name>A0A9P1DRA5_9DINO</name>
<gene>
    <name evidence="6" type="ORF">C1SCF055_LOCUS40059</name>
</gene>
<dbReference type="InterPro" id="IPR012677">
    <property type="entry name" value="Nucleotide-bd_a/b_plait_sf"/>
</dbReference>
<accession>A0A9P1DRA5</accession>
<dbReference type="SMART" id="SM00360">
    <property type="entry name" value="RRM"/>
    <property type="match status" value="2"/>
</dbReference>
<protein>
    <submittedName>
        <fullName evidence="7">Uncharacterized RNA-binding protein C660.15</fullName>
    </submittedName>
</protein>
<sequence length="328" mass="35493">MSCFLQGAAAPPFKLFVGGISTHTTTEVLCQHFSKYGHLSDAVVMVKDGRPRGFGFVTFVSELAAAQALTEPQWIDGRFVDVKRAVPGERAQEKPSNKIFIGGLPQDVTTQKLRDYFSSYGVIADAVVMVDRQTSRSRGFGFVRFANGRQGAHAAQAVLRDFQDHWLEGKWVEVKQATPAATLEEMASRYMEDAQAMNQSKSGPSTWTSSHHLAGSAKRQARQARGSGSRHGTTAGKKEEPSGWQQMIQPPGHLLPASGSIDWHQLVVPPSLPTLLTGALGRGPSLSKDQPARGVKSYMSSPMKVTCSGFDSKDPGRASQLPGEVPRS</sequence>
<keyword evidence="8" id="KW-1185">Reference proteome</keyword>
<organism evidence="6">
    <name type="scientific">Cladocopium goreaui</name>
    <dbReference type="NCBI Taxonomy" id="2562237"/>
    <lineage>
        <taxon>Eukaryota</taxon>
        <taxon>Sar</taxon>
        <taxon>Alveolata</taxon>
        <taxon>Dinophyceae</taxon>
        <taxon>Suessiales</taxon>
        <taxon>Symbiodiniaceae</taxon>
        <taxon>Cladocopium</taxon>
    </lineage>
</organism>
<dbReference type="Pfam" id="PF00076">
    <property type="entry name" value="RRM_1"/>
    <property type="match status" value="2"/>
</dbReference>
<feature type="region of interest" description="Disordered" evidence="4">
    <location>
        <begin position="194"/>
        <end position="256"/>
    </location>
</feature>
<feature type="region of interest" description="Disordered" evidence="4">
    <location>
        <begin position="279"/>
        <end position="328"/>
    </location>
</feature>
<dbReference type="GO" id="GO:0003729">
    <property type="term" value="F:mRNA binding"/>
    <property type="evidence" value="ECO:0007669"/>
    <property type="project" value="TreeGrafter"/>
</dbReference>
<dbReference type="Proteomes" id="UP001152797">
    <property type="component" value="Unassembled WGS sequence"/>
</dbReference>
<evidence type="ECO:0000256" key="4">
    <source>
        <dbReference type="SAM" id="MobiDB-lite"/>
    </source>
</evidence>
<proteinExistence type="predicted"/>
<dbReference type="Gene3D" id="3.30.70.330">
    <property type="match status" value="2"/>
</dbReference>
<dbReference type="InterPro" id="IPR035979">
    <property type="entry name" value="RBD_domain_sf"/>
</dbReference>
<dbReference type="EMBL" id="CAMXCT010006520">
    <property type="protein sequence ID" value="CAI4015217.1"/>
    <property type="molecule type" value="Genomic_DNA"/>
</dbReference>
<dbReference type="EMBL" id="CAMXCT030006520">
    <property type="protein sequence ID" value="CAL4802529.1"/>
    <property type="molecule type" value="Genomic_DNA"/>
</dbReference>
<reference evidence="7 8" key="2">
    <citation type="submission" date="2024-05" db="EMBL/GenBank/DDBJ databases">
        <authorList>
            <person name="Chen Y."/>
            <person name="Shah S."/>
            <person name="Dougan E. K."/>
            <person name="Thang M."/>
            <person name="Chan C."/>
        </authorList>
    </citation>
    <scope>NUCLEOTIDE SEQUENCE [LARGE SCALE GENOMIC DNA]</scope>
</reference>
<evidence type="ECO:0000256" key="1">
    <source>
        <dbReference type="ARBA" id="ARBA00022737"/>
    </source>
</evidence>
<keyword evidence="2 3" id="KW-0694">RNA-binding</keyword>
<dbReference type="PANTHER" id="PTHR48032:SF6">
    <property type="entry name" value="RNA-BINDING (RRM_RBD_RNP MOTIFS) FAMILY PROTEIN"/>
    <property type="match status" value="1"/>
</dbReference>
<comment type="caution">
    <text evidence="6">The sequence shown here is derived from an EMBL/GenBank/DDBJ whole genome shotgun (WGS) entry which is preliminary data.</text>
</comment>
<evidence type="ECO:0000256" key="2">
    <source>
        <dbReference type="ARBA" id="ARBA00022884"/>
    </source>
</evidence>
<evidence type="ECO:0000313" key="7">
    <source>
        <dbReference type="EMBL" id="CAL4802529.1"/>
    </source>
</evidence>